<organism evidence="3 4">
    <name type="scientific">Tribonema minus</name>
    <dbReference type="NCBI Taxonomy" id="303371"/>
    <lineage>
        <taxon>Eukaryota</taxon>
        <taxon>Sar</taxon>
        <taxon>Stramenopiles</taxon>
        <taxon>Ochrophyta</taxon>
        <taxon>PX clade</taxon>
        <taxon>Xanthophyceae</taxon>
        <taxon>Tribonematales</taxon>
        <taxon>Tribonemataceae</taxon>
        <taxon>Tribonema</taxon>
    </lineage>
</organism>
<keyword evidence="1" id="KW-0812">Transmembrane</keyword>
<reference evidence="3" key="1">
    <citation type="submission" date="2021-02" db="EMBL/GenBank/DDBJ databases">
        <title>First Annotated Genome of the Yellow-green Alga Tribonema minus.</title>
        <authorList>
            <person name="Mahan K.M."/>
        </authorList>
    </citation>
    <scope>NUCLEOTIDE SEQUENCE</scope>
    <source>
        <strain evidence="3">UTEX B ZZ1240</strain>
    </source>
</reference>
<keyword evidence="1" id="KW-0472">Membrane</keyword>
<dbReference type="EMBL" id="JAFCMP010000002">
    <property type="protein sequence ID" value="KAG5192731.1"/>
    <property type="molecule type" value="Genomic_DNA"/>
</dbReference>
<evidence type="ECO:0000313" key="3">
    <source>
        <dbReference type="EMBL" id="KAG5192731.1"/>
    </source>
</evidence>
<keyword evidence="4" id="KW-1185">Reference proteome</keyword>
<feature type="transmembrane region" description="Helical" evidence="1">
    <location>
        <begin position="47"/>
        <end position="69"/>
    </location>
</feature>
<comment type="caution">
    <text evidence="3">The sequence shown here is derived from an EMBL/GenBank/DDBJ whole genome shotgun (WGS) entry which is preliminary data.</text>
</comment>
<feature type="transmembrane region" description="Helical" evidence="1">
    <location>
        <begin position="100"/>
        <end position="119"/>
    </location>
</feature>
<name>A0A836CR96_9STRA</name>
<evidence type="ECO:0000256" key="2">
    <source>
        <dbReference type="SAM" id="SignalP"/>
    </source>
</evidence>
<proteinExistence type="predicted"/>
<dbReference type="Proteomes" id="UP000664859">
    <property type="component" value="Unassembled WGS sequence"/>
</dbReference>
<feature type="transmembrane region" description="Helical" evidence="1">
    <location>
        <begin position="76"/>
        <end position="94"/>
    </location>
</feature>
<keyword evidence="1" id="KW-1133">Transmembrane helix</keyword>
<accession>A0A836CR96</accession>
<feature type="chain" id="PRO_5032545683" evidence="2">
    <location>
        <begin position="21"/>
        <end position="128"/>
    </location>
</feature>
<gene>
    <name evidence="3" type="ORF">JKP88DRAFT_274669</name>
</gene>
<protein>
    <submittedName>
        <fullName evidence="3">Uncharacterized protein</fullName>
    </submittedName>
</protein>
<dbReference type="AlphaFoldDB" id="A0A836CR96"/>
<evidence type="ECO:0000313" key="4">
    <source>
        <dbReference type="Proteomes" id="UP000664859"/>
    </source>
</evidence>
<keyword evidence="2" id="KW-0732">Signal</keyword>
<sequence length="128" mass="14144">MQPELMICIILIAYFSTASSAGASPPFADVFGETMCSPSDKGLDPFLSQLYIFLIFLYIATWPLLPVLVQWQPWPLTATLSFLLLLCALAWVVVVESRGLPAAVLSSFLTLLLTGLTCYEYRASQARF</sequence>
<evidence type="ECO:0000256" key="1">
    <source>
        <dbReference type="SAM" id="Phobius"/>
    </source>
</evidence>
<feature type="signal peptide" evidence="2">
    <location>
        <begin position="1"/>
        <end position="20"/>
    </location>
</feature>